<keyword evidence="3" id="KW-1185">Reference proteome</keyword>
<proteinExistence type="predicted"/>
<dbReference type="AlphaFoldDB" id="A0AA86NDB3"/>
<sequence length="116" mass="13581">MKWIGLTQYNKTIYRANELVNTFDAIHNSIQGKTNKWILTVSQHIHYILYLCISWKKMNILMLLKQLNLVGAYVYVLPNKLTLTSMVYSQFLKLIKDCLYVLTDSIVQQMSFATDI</sequence>
<comment type="caution">
    <text evidence="1">The sequence shown here is derived from an EMBL/GenBank/DDBJ whole genome shotgun (WGS) entry which is preliminary data.</text>
</comment>
<evidence type="ECO:0000313" key="3">
    <source>
        <dbReference type="Proteomes" id="UP001642409"/>
    </source>
</evidence>
<reference evidence="2 3" key="2">
    <citation type="submission" date="2024-07" db="EMBL/GenBank/DDBJ databases">
        <authorList>
            <person name="Akdeniz Z."/>
        </authorList>
    </citation>
    <scope>NUCLEOTIDE SEQUENCE [LARGE SCALE GENOMIC DNA]</scope>
</reference>
<dbReference type="Proteomes" id="UP001642409">
    <property type="component" value="Unassembled WGS sequence"/>
</dbReference>
<dbReference type="EMBL" id="CATOUU010000121">
    <property type="protein sequence ID" value="CAI9917145.1"/>
    <property type="molecule type" value="Genomic_DNA"/>
</dbReference>
<evidence type="ECO:0000313" key="2">
    <source>
        <dbReference type="EMBL" id="CAL6087099.1"/>
    </source>
</evidence>
<reference evidence="1" key="1">
    <citation type="submission" date="2023-06" db="EMBL/GenBank/DDBJ databases">
        <authorList>
            <person name="Kurt Z."/>
        </authorList>
    </citation>
    <scope>NUCLEOTIDE SEQUENCE</scope>
</reference>
<accession>A0AA86NDB3</accession>
<name>A0AA86NDB3_9EUKA</name>
<protein>
    <submittedName>
        <fullName evidence="2">Hypothetical_protein</fullName>
    </submittedName>
</protein>
<evidence type="ECO:0000313" key="1">
    <source>
        <dbReference type="EMBL" id="CAI9917145.1"/>
    </source>
</evidence>
<organism evidence="1">
    <name type="scientific">Hexamita inflata</name>
    <dbReference type="NCBI Taxonomy" id="28002"/>
    <lineage>
        <taxon>Eukaryota</taxon>
        <taxon>Metamonada</taxon>
        <taxon>Diplomonadida</taxon>
        <taxon>Hexamitidae</taxon>
        <taxon>Hexamitinae</taxon>
        <taxon>Hexamita</taxon>
    </lineage>
</organism>
<gene>
    <name evidence="1" type="ORF">HINF_LOCUS4790</name>
    <name evidence="2" type="ORF">HINF_LOCUS63484</name>
</gene>
<dbReference type="EMBL" id="CAXDID020000398">
    <property type="protein sequence ID" value="CAL6087099.1"/>
    <property type="molecule type" value="Genomic_DNA"/>
</dbReference>